<dbReference type="Pfam" id="PF02816">
    <property type="entry name" value="Alpha_kinase"/>
    <property type="match status" value="1"/>
</dbReference>
<dbReference type="SMART" id="SM00811">
    <property type="entry name" value="Alpha_kinase"/>
    <property type="match status" value="1"/>
</dbReference>
<dbReference type="GO" id="GO:0004674">
    <property type="term" value="F:protein serine/threonine kinase activity"/>
    <property type="evidence" value="ECO:0007669"/>
    <property type="project" value="UniProtKB-KW"/>
</dbReference>
<dbReference type="InterPro" id="IPR011009">
    <property type="entry name" value="Kinase-like_dom_sf"/>
</dbReference>
<dbReference type="Proteomes" id="UP001347796">
    <property type="component" value="Unassembled WGS sequence"/>
</dbReference>
<keyword evidence="2" id="KW-0808">Transferase</keyword>
<gene>
    <name evidence="8" type="ORF">SNE40_017070</name>
</gene>
<dbReference type="EMBL" id="JAZGQO010000011">
    <property type="protein sequence ID" value="KAK6173658.1"/>
    <property type="molecule type" value="Genomic_DNA"/>
</dbReference>
<evidence type="ECO:0000256" key="2">
    <source>
        <dbReference type="ARBA" id="ARBA00022679"/>
    </source>
</evidence>
<keyword evidence="4" id="KW-0418">Kinase</keyword>
<dbReference type="InterPro" id="IPR051852">
    <property type="entry name" value="Alpha-type_PK"/>
</dbReference>
<evidence type="ECO:0000256" key="6">
    <source>
        <dbReference type="SAM" id="MobiDB-lite"/>
    </source>
</evidence>
<keyword evidence="1" id="KW-0723">Serine/threonine-protein kinase</keyword>
<accession>A0AAN8JEA4</accession>
<evidence type="ECO:0000256" key="4">
    <source>
        <dbReference type="ARBA" id="ARBA00022777"/>
    </source>
</evidence>
<dbReference type="GO" id="GO:0005524">
    <property type="term" value="F:ATP binding"/>
    <property type="evidence" value="ECO:0007669"/>
    <property type="project" value="UniProtKB-KW"/>
</dbReference>
<reference evidence="8 9" key="1">
    <citation type="submission" date="2024-01" db="EMBL/GenBank/DDBJ databases">
        <title>The genome of the rayed Mediterranean limpet Patella caerulea (Linnaeus, 1758).</title>
        <authorList>
            <person name="Anh-Thu Weber A."/>
            <person name="Halstead-Nussloch G."/>
        </authorList>
    </citation>
    <scope>NUCLEOTIDE SEQUENCE [LARGE SCALE GENOMIC DNA]</scope>
    <source>
        <strain evidence="8">AATW-2023a</strain>
        <tissue evidence="8">Whole specimen</tissue>
    </source>
</reference>
<sequence length="460" mass="52310">MAAEWQKFKQNLKEKRTGPKKNQTGKNRKPSEDFIIVQRLSQDVSGKAQKYRRIGAREFVPFDNENEKTIETIREACSRHFGTSSGLICDVLAGEQGPSCSSLKQLPDMKVIHVRFMDSTSNTTTNTCTRPCLNSTTSKYPYQDNSELIFSNMPKKIRKVVSFCDDSNTNSFHRVHTDSTTTTSRPTPTFIPKSLSVIDMIKLGKVVQKSDTCTTIQLWRFNINSMTWIQYPQTTNFVTDSKLLGEGGFRRAYIARPTPASSSLIGPSDTKTWVLKEYLENSVDIITQTNQTIEQHTKKIVQMHNLAKNFAEKLLLLLRSNGNLLRYGEVMVYNNILMGKKMESGEYVTVEEFIDGKFQKYINNDGNVNAALLDTEECLKAESYVHFTYQQSQKNLMVVDIQWCGLKLCDPEVASKQVQDDSGEFLFTTGNLSYSAFENFTINHKCKIYCEMLDLTNLAV</sequence>
<organism evidence="8 9">
    <name type="scientific">Patella caerulea</name>
    <name type="common">Rayed Mediterranean limpet</name>
    <dbReference type="NCBI Taxonomy" id="87958"/>
    <lineage>
        <taxon>Eukaryota</taxon>
        <taxon>Metazoa</taxon>
        <taxon>Spiralia</taxon>
        <taxon>Lophotrochozoa</taxon>
        <taxon>Mollusca</taxon>
        <taxon>Gastropoda</taxon>
        <taxon>Patellogastropoda</taxon>
        <taxon>Patelloidea</taxon>
        <taxon>Patellidae</taxon>
        <taxon>Patella</taxon>
    </lineage>
</organism>
<dbReference type="CDD" id="cd04515">
    <property type="entry name" value="Alpha_kinase"/>
    <property type="match status" value="1"/>
</dbReference>
<dbReference type="AlphaFoldDB" id="A0AAN8JEA4"/>
<dbReference type="GO" id="GO:0031037">
    <property type="term" value="P:myosin II filament disassembly"/>
    <property type="evidence" value="ECO:0007669"/>
    <property type="project" value="TreeGrafter"/>
</dbReference>
<feature type="domain" description="Alpha-type protein kinase" evidence="7">
    <location>
        <begin position="220"/>
        <end position="458"/>
    </location>
</feature>
<dbReference type="SUPFAM" id="SSF56112">
    <property type="entry name" value="Protein kinase-like (PK-like)"/>
    <property type="match status" value="1"/>
</dbReference>
<proteinExistence type="predicted"/>
<dbReference type="PANTHER" id="PTHR45992:SF2">
    <property type="entry name" value="EUKARYOTIC ELONGATION FACTOR 2 KINASE"/>
    <property type="match status" value="1"/>
</dbReference>
<evidence type="ECO:0000256" key="5">
    <source>
        <dbReference type="ARBA" id="ARBA00022840"/>
    </source>
</evidence>
<keyword evidence="9" id="KW-1185">Reference proteome</keyword>
<keyword evidence="3" id="KW-0547">Nucleotide-binding</keyword>
<evidence type="ECO:0000313" key="9">
    <source>
        <dbReference type="Proteomes" id="UP001347796"/>
    </source>
</evidence>
<protein>
    <recommendedName>
        <fullName evidence="7">Alpha-type protein kinase domain-containing protein</fullName>
    </recommendedName>
</protein>
<dbReference type="Gene3D" id="3.20.200.10">
    <property type="entry name" value="MHCK/EF2 kinase"/>
    <property type="match status" value="1"/>
</dbReference>
<evidence type="ECO:0000256" key="3">
    <source>
        <dbReference type="ARBA" id="ARBA00022741"/>
    </source>
</evidence>
<evidence type="ECO:0000256" key="1">
    <source>
        <dbReference type="ARBA" id="ARBA00022527"/>
    </source>
</evidence>
<feature type="region of interest" description="Disordered" evidence="6">
    <location>
        <begin position="1"/>
        <end position="32"/>
    </location>
</feature>
<evidence type="ECO:0000313" key="8">
    <source>
        <dbReference type="EMBL" id="KAK6173658.1"/>
    </source>
</evidence>
<dbReference type="InterPro" id="IPR004166">
    <property type="entry name" value="a-kinase_dom"/>
</dbReference>
<dbReference type="GO" id="GO:1903013">
    <property type="term" value="P:response to differentiation-inducing factor 1"/>
    <property type="evidence" value="ECO:0007669"/>
    <property type="project" value="TreeGrafter"/>
</dbReference>
<keyword evidence="5" id="KW-0067">ATP-binding</keyword>
<dbReference type="PANTHER" id="PTHR45992">
    <property type="entry name" value="EUKARYOTIC ELONGATION FACTOR 2 KINASE-RELATED"/>
    <property type="match status" value="1"/>
</dbReference>
<comment type="caution">
    <text evidence="8">The sequence shown here is derived from an EMBL/GenBank/DDBJ whole genome shotgun (WGS) entry which is preliminary data.</text>
</comment>
<evidence type="ECO:0000259" key="7">
    <source>
        <dbReference type="PROSITE" id="PS51158"/>
    </source>
</evidence>
<dbReference type="PROSITE" id="PS51158">
    <property type="entry name" value="ALPHA_KINASE"/>
    <property type="match status" value="1"/>
</dbReference>
<name>A0AAN8JEA4_PATCE</name>